<name>A0A7Y6B125_9SPHN</name>
<sequence length="113" mass="12833">MMPKTDDRDERIAAFDTGPLLRTVDALDVMRDHLKGDNYNAPEMRHDLLRLHGLAMRFVNEGHTDPVMAEEMFDLAADLECRIQDLSDALARMLAPIRTLQALEPSDQVRPGF</sequence>
<dbReference type="Proteomes" id="UP000536441">
    <property type="component" value="Unassembled WGS sequence"/>
</dbReference>
<dbReference type="RefSeq" id="WP_126849503.1">
    <property type="nucleotide sequence ID" value="NZ_CBCRYR010000062.1"/>
</dbReference>
<comment type="caution">
    <text evidence="1">The sequence shown here is derived from an EMBL/GenBank/DDBJ whole genome shotgun (WGS) entry which is preliminary data.</text>
</comment>
<dbReference type="AlphaFoldDB" id="A0A7Y6B125"/>
<dbReference type="EMBL" id="JABMCH010000035">
    <property type="protein sequence ID" value="NUU45474.1"/>
    <property type="molecule type" value="Genomic_DNA"/>
</dbReference>
<reference evidence="1 2" key="1">
    <citation type="submission" date="2020-05" db="EMBL/GenBank/DDBJ databases">
        <title>Genome Sequencing of Type Strains.</title>
        <authorList>
            <person name="Lemaire J.F."/>
            <person name="Inderbitzin P."/>
            <person name="Gregorio O.A."/>
            <person name="Collins S.B."/>
            <person name="Wespe N."/>
            <person name="Knight-Connoni V."/>
        </authorList>
    </citation>
    <scope>NUCLEOTIDE SEQUENCE [LARGE SCALE GENOMIC DNA]</scope>
    <source>
        <strain evidence="1 2">DSM 100049</strain>
    </source>
</reference>
<protein>
    <submittedName>
        <fullName evidence="1">Transposase</fullName>
    </submittedName>
</protein>
<proteinExistence type="predicted"/>
<organism evidence="1 2">
    <name type="scientific">Sphingomonas zeae</name>
    <dbReference type="NCBI Taxonomy" id="1646122"/>
    <lineage>
        <taxon>Bacteria</taxon>
        <taxon>Pseudomonadati</taxon>
        <taxon>Pseudomonadota</taxon>
        <taxon>Alphaproteobacteria</taxon>
        <taxon>Sphingomonadales</taxon>
        <taxon>Sphingomonadaceae</taxon>
        <taxon>Sphingomonas</taxon>
    </lineage>
</organism>
<gene>
    <name evidence="1" type="ORF">HP438_00540</name>
</gene>
<accession>A0A7Y6B125</accession>
<evidence type="ECO:0000313" key="2">
    <source>
        <dbReference type="Proteomes" id="UP000536441"/>
    </source>
</evidence>
<evidence type="ECO:0000313" key="1">
    <source>
        <dbReference type="EMBL" id="NUU45474.1"/>
    </source>
</evidence>
<keyword evidence="2" id="KW-1185">Reference proteome</keyword>